<gene>
    <name evidence="1" type="ORF">JCM16418_5089</name>
</gene>
<dbReference type="AlphaFoldDB" id="W7YQM6"/>
<proteinExistence type="predicted"/>
<dbReference type="RefSeq" id="WP_036653693.1">
    <property type="nucleotide sequence ID" value="NZ_BAVZ01000042.1"/>
</dbReference>
<reference evidence="1 2" key="1">
    <citation type="journal article" date="2014" name="Genome Announc.">
        <title>Draft Genome Sequence of Paenibacillus pini JCM 16418T, Isolated from the Rhizosphere of Pine Tree.</title>
        <authorList>
            <person name="Yuki M."/>
            <person name="Oshima K."/>
            <person name="Suda W."/>
            <person name="Oshida Y."/>
            <person name="Kitamura K."/>
            <person name="Iida Y."/>
            <person name="Hattori M."/>
            <person name="Ohkuma M."/>
        </authorList>
    </citation>
    <scope>NUCLEOTIDE SEQUENCE [LARGE SCALE GENOMIC DNA]</scope>
    <source>
        <strain evidence="1 2">JCM 16418</strain>
    </source>
</reference>
<comment type="caution">
    <text evidence="1">The sequence shown here is derived from an EMBL/GenBank/DDBJ whole genome shotgun (WGS) entry which is preliminary data.</text>
</comment>
<evidence type="ECO:0000313" key="2">
    <source>
        <dbReference type="Proteomes" id="UP000019364"/>
    </source>
</evidence>
<dbReference type="Proteomes" id="UP000019364">
    <property type="component" value="Unassembled WGS sequence"/>
</dbReference>
<dbReference type="OrthoDB" id="9952780at2"/>
<accession>W7YQM6</accession>
<dbReference type="EMBL" id="BAVZ01000042">
    <property type="protein sequence ID" value="GAF10862.1"/>
    <property type="molecule type" value="Genomic_DNA"/>
</dbReference>
<organism evidence="1 2">
    <name type="scientific">Paenibacillus pini JCM 16418</name>
    <dbReference type="NCBI Taxonomy" id="1236976"/>
    <lineage>
        <taxon>Bacteria</taxon>
        <taxon>Bacillati</taxon>
        <taxon>Bacillota</taxon>
        <taxon>Bacilli</taxon>
        <taxon>Bacillales</taxon>
        <taxon>Paenibacillaceae</taxon>
        <taxon>Paenibacillus</taxon>
    </lineage>
</organism>
<evidence type="ECO:0000313" key="1">
    <source>
        <dbReference type="EMBL" id="GAF10862.1"/>
    </source>
</evidence>
<name>W7YQM6_9BACL</name>
<sequence>MYSKQRSDGLIYKIYHEFEQYYVELVNSDNVTISGFGIPFQSEEEAIELIKLLFMNYNDGRQNAVKLIEQQVVLFEQDVPEDITRGEHERTIEAIRRMTIEIIETIKAS</sequence>
<protein>
    <submittedName>
        <fullName evidence="1">Uncharacterized protein</fullName>
    </submittedName>
</protein>
<keyword evidence="2" id="KW-1185">Reference proteome</keyword>